<reference evidence="3 4" key="1">
    <citation type="submission" date="2009-04" db="EMBL/GenBank/DDBJ databases">
        <authorList>
            <person name="Qin X."/>
            <person name="Bachman B."/>
            <person name="Battles P."/>
            <person name="Bell A."/>
            <person name="Bess C."/>
            <person name="Bickham C."/>
            <person name="Chaboub L."/>
            <person name="Chen D."/>
            <person name="Coyle M."/>
            <person name="Deiros D.R."/>
            <person name="Dinh H."/>
            <person name="Forbes L."/>
            <person name="Fowler G."/>
            <person name="Francisco L."/>
            <person name="Fu Q."/>
            <person name="Gubbala S."/>
            <person name="Hale W."/>
            <person name="Han Y."/>
            <person name="Hemphill L."/>
            <person name="Highlander S.K."/>
            <person name="Hirani K."/>
            <person name="Hogues M."/>
            <person name="Jackson L."/>
            <person name="Jakkamsetti A."/>
            <person name="Javaid M."/>
            <person name="Jiang H."/>
            <person name="Korchina V."/>
            <person name="Kovar C."/>
            <person name="Lara F."/>
            <person name="Lee S."/>
            <person name="Mata R."/>
            <person name="Mathew T."/>
            <person name="Moen C."/>
            <person name="Morales K."/>
            <person name="Munidasa M."/>
            <person name="Nazareth L."/>
            <person name="Ngo R."/>
            <person name="Nguyen L."/>
            <person name="Okwuonu G."/>
            <person name="Ongeri F."/>
            <person name="Patil S."/>
            <person name="Petrosino J."/>
            <person name="Pham C."/>
            <person name="Pham P."/>
            <person name="Pu L.-L."/>
            <person name="Puazo M."/>
            <person name="Raj R."/>
            <person name="Reid J."/>
            <person name="Rouhana J."/>
            <person name="Saada N."/>
            <person name="Shang Y."/>
            <person name="Simmons D."/>
            <person name="Thornton R."/>
            <person name="Warren J."/>
            <person name="Weissenberger G."/>
            <person name="Zhang J."/>
            <person name="Zhang L."/>
            <person name="Zhou C."/>
            <person name="Zhu D."/>
            <person name="Muzny D."/>
            <person name="Worley K."/>
            <person name="Gibbs R."/>
        </authorList>
    </citation>
    <scope>NUCLEOTIDE SEQUENCE [LARGE SCALE GENOMIC DNA]</scope>
    <source>
        <strain evidence="3 4">F0268</strain>
    </source>
</reference>
<dbReference type="HAMAP" id="MF_00048">
    <property type="entry name" value="UPF0102"/>
    <property type="match status" value="1"/>
</dbReference>
<accession>C2KW07</accession>
<dbReference type="STRING" id="585501.HMPREF6123_0676"/>
<comment type="similarity">
    <text evidence="1 2">Belongs to the UPF0102 family.</text>
</comment>
<dbReference type="EMBL" id="ACKX01000072">
    <property type="protein sequence ID" value="EEJ52033.1"/>
    <property type="molecule type" value="Genomic_DNA"/>
</dbReference>
<dbReference type="AlphaFoldDB" id="C2KW07"/>
<keyword evidence="4" id="KW-1185">Reference proteome</keyword>
<proteinExistence type="inferred from homology"/>
<organism evidence="3 4">
    <name type="scientific">Oribacterium sinus F0268</name>
    <dbReference type="NCBI Taxonomy" id="585501"/>
    <lineage>
        <taxon>Bacteria</taxon>
        <taxon>Bacillati</taxon>
        <taxon>Bacillota</taxon>
        <taxon>Clostridia</taxon>
        <taxon>Lachnospirales</taxon>
        <taxon>Lachnospiraceae</taxon>
        <taxon>Oribacterium</taxon>
    </lineage>
</organism>
<dbReference type="Proteomes" id="UP000004121">
    <property type="component" value="Unassembled WGS sequence"/>
</dbReference>
<protein>
    <recommendedName>
        <fullName evidence="2">UPF0102 protein HMPREF6123_0676</fullName>
    </recommendedName>
</protein>
<dbReference type="InterPro" id="IPR011856">
    <property type="entry name" value="tRNA_endonuc-like_dom_sf"/>
</dbReference>
<dbReference type="GO" id="GO:0003676">
    <property type="term" value="F:nucleic acid binding"/>
    <property type="evidence" value="ECO:0007669"/>
    <property type="project" value="InterPro"/>
</dbReference>
<dbReference type="HOGENOM" id="CLU_1439741_0_0_9"/>
<evidence type="ECO:0000256" key="1">
    <source>
        <dbReference type="ARBA" id="ARBA00006738"/>
    </source>
</evidence>
<evidence type="ECO:0000256" key="2">
    <source>
        <dbReference type="HAMAP-Rule" id="MF_00048"/>
    </source>
</evidence>
<dbReference type="SUPFAM" id="SSF52980">
    <property type="entry name" value="Restriction endonuclease-like"/>
    <property type="match status" value="1"/>
</dbReference>
<dbReference type="NCBIfam" id="TIGR00252">
    <property type="entry name" value="YraN family protein"/>
    <property type="match status" value="1"/>
</dbReference>
<gene>
    <name evidence="3" type="ORF">HMPREF6123_0676</name>
</gene>
<dbReference type="InParanoid" id="C2KW07"/>
<dbReference type="NCBIfam" id="NF009150">
    <property type="entry name" value="PRK12497.1-3"/>
    <property type="match status" value="1"/>
</dbReference>
<dbReference type="InterPro" id="IPR011335">
    <property type="entry name" value="Restrct_endonuc-II-like"/>
</dbReference>
<sequence>MPENRKTLGVQMGKTEEDIADKDKTQKANTSKMKMIKSGAKTSDALKLSNTVKASNISNTLKASNISNTLKASNISNTLKGKVFEDRAVAFLEEKGYEILERNSRFHHLEMDLVAKDGEMLCFIEVKGRKEHSYLSGVYAVDRGKQRRLRTWATAYLCKHSYSLTETACRFDVVSIEGEKIQLIQNAF</sequence>
<dbReference type="PANTHER" id="PTHR34039">
    <property type="entry name" value="UPF0102 PROTEIN YRAN"/>
    <property type="match status" value="1"/>
</dbReference>
<evidence type="ECO:0000313" key="4">
    <source>
        <dbReference type="Proteomes" id="UP000004121"/>
    </source>
</evidence>
<comment type="caution">
    <text evidence="3">The sequence shown here is derived from an EMBL/GenBank/DDBJ whole genome shotgun (WGS) entry which is preliminary data.</text>
</comment>
<dbReference type="Pfam" id="PF02021">
    <property type="entry name" value="UPF0102"/>
    <property type="match status" value="1"/>
</dbReference>
<dbReference type="PANTHER" id="PTHR34039:SF1">
    <property type="entry name" value="UPF0102 PROTEIN YRAN"/>
    <property type="match status" value="1"/>
</dbReference>
<dbReference type="InterPro" id="IPR003509">
    <property type="entry name" value="UPF0102_YraN-like"/>
</dbReference>
<dbReference type="eggNOG" id="COG0792">
    <property type="taxonomic scope" value="Bacteria"/>
</dbReference>
<dbReference type="Gene3D" id="3.40.1350.10">
    <property type="match status" value="1"/>
</dbReference>
<evidence type="ECO:0000313" key="3">
    <source>
        <dbReference type="EMBL" id="EEJ52033.1"/>
    </source>
</evidence>
<name>C2KW07_9FIRM</name>